<keyword evidence="1" id="KW-0812">Transmembrane</keyword>
<gene>
    <name evidence="2" type="ORF">ENL47_01795</name>
</gene>
<keyword evidence="1" id="KW-0472">Membrane</keyword>
<evidence type="ECO:0000256" key="1">
    <source>
        <dbReference type="SAM" id="Phobius"/>
    </source>
</evidence>
<accession>A0A7C5YRY5</accession>
<dbReference type="AlphaFoldDB" id="A0A7C5YRY5"/>
<sequence length="104" mass="12127">MYMQIDNNFITIILIVFFSAILIYLIRSGLGYITRKNKSELQDQPFKTVTIVSCINKDYTLEREFREGDFIGKIEGLCPKCNSNIVIEKIYVVPIQIKETKEKK</sequence>
<keyword evidence="1" id="KW-1133">Transmembrane helix</keyword>
<proteinExistence type="predicted"/>
<comment type="caution">
    <text evidence="2">The sequence shown here is derived from an EMBL/GenBank/DDBJ whole genome shotgun (WGS) entry which is preliminary data.</text>
</comment>
<feature type="transmembrane region" description="Helical" evidence="1">
    <location>
        <begin position="6"/>
        <end position="26"/>
    </location>
</feature>
<organism evidence="2">
    <name type="scientific">Ignisphaera aggregans</name>
    <dbReference type="NCBI Taxonomy" id="334771"/>
    <lineage>
        <taxon>Archaea</taxon>
        <taxon>Thermoproteota</taxon>
        <taxon>Thermoprotei</taxon>
        <taxon>Desulfurococcales</taxon>
        <taxon>Desulfurococcaceae</taxon>
        <taxon>Ignisphaera</taxon>
    </lineage>
</organism>
<dbReference type="EMBL" id="DRUB01000031">
    <property type="protein sequence ID" value="HHR95570.1"/>
    <property type="molecule type" value="Genomic_DNA"/>
</dbReference>
<protein>
    <submittedName>
        <fullName evidence="2">Uncharacterized protein</fullName>
    </submittedName>
</protein>
<name>A0A7C5YRY5_9CREN</name>
<evidence type="ECO:0000313" key="2">
    <source>
        <dbReference type="EMBL" id="HHR95570.1"/>
    </source>
</evidence>
<reference evidence="2" key="1">
    <citation type="journal article" date="2020" name="mSystems">
        <title>Genome- and Community-Level Interaction Insights into Carbon Utilization and Element Cycling Functions of Hydrothermarchaeota in Hydrothermal Sediment.</title>
        <authorList>
            <person name="Zhou Z."/>
            <person name="Liu Y."/>
            <person name="Xu W."/>
            <person name="Pan J."/>
            <person name="Luo Z.H."/>
            <person name="Li M."/>
        </authorList>
    </citation>
    <scope>NUCLEOTIDE SEQUENCE [LARGE SCALE GENOMIC DNA]</scope>
    <source>
        <strain evidence="2">SpSt-1</strain>
    </source>
</reference>